<dbReference type="FunFam" id="3.40.50.20:FF:000010">
    <property type="entry name" value="Propionyl-CoA carboxylase subunit alpha"/>
    <property type="match status" value="1"/>
</dbReference>
<dbReference type="PROSITE" id="PS50979">
    <property type="entry name" value="BC"/>
    <property type="match status" value="1"/>
</dbReference>
<feature type="domain" description="Biotin carboxylation" evidence="8">
    <location>
        <begin position="1"/>
        <end position="251"/>
    </location>
</feature>
<dbReference type="Proteomes" id="UP000053326">
    <property type="component" value="Unassembled WGS sequence"/>
</dbReference>
<comment type="caution">
    <text evidence="9">The sequence shown here is derived from an EMBL/GenBank/DDBJ whole genome shotgun (WGS) entry which is preliminary data.</text>
</comment>
<keyword evidence="4 6" id="KW-0067">ATP-binding</keyword>
<organism evidence="9 10">
    <name type="scientific">Thermacetogenium phaeum</name>
    <dbReference type="NCBI Taxonomy" id="85874"/>
    <lineage>
        <taxon>Bacteria</taxon>
        <taxon>Bacillati</taxon>
        <taxon>Bacillota</taxon>
        <taxon>Clostridia</taxon>
        <taxon>Thermoanaerobacterales</taxon>
        <taxon>Thermoanaerobacteraceae</taxon>
        <taxon>Thermacetogenium</taxon>
    </lineage>
</organism>
<keyword evidence="3 6" id="KW-0547">Nucleotide-binding</keyword>
<dbReference type="Pfam" id="PF02786">
    <property type="entry name" value="CPSase_L_D2"/>
    <property type="match status" value="1"/>
</dbReference>
<evidence type="ECO:0000259" key="7">
    <source>
        <dbReference type="PROSITE" id="PS50975"/>
    </source>
</evidence>
<evidence type="ECO:0000259" key="8">
    <source>
        <dbReference type="PROSITE" id="PS50979"/>
    </source>
</evidence>
<dbReference type="GO" id="GO:0016874">
    <property type="term" value="F:ligase activity"/>
    <property type="evidence" value="ECO:0007669"/>
    <property type="project" value="UniProtKB-KW"/>
</dbReference>
<name>A0A101FG00_9THEO</name>
<evidence type="ECO:0000256" key="6">
    <source>
        <dbReference type="PROSITE-ProRule" id="PRU00409"/>
    </source>
</evidence>
<dbReference type="InterPro" id="IPR011764">
    <property type="entry name" value="Biotin_carboxylation_dom"/>
</dbReference>
<dbReference type="AlphaFoldDB" id="A0A101FG00"/>
<feature type="non-terminal residue" evidence="9">
    <location>
        <position position="251"/>
    </location>
</feature>
<dbReference type="InterPro" id="IPR051602">
    <property type="entry name" value="ACC_Biotin_Carboxylase"/>
</dbReference>
<comment type="function">
    <text evidence="1">This protein is a component of the acetyl coenzyme A carboxylase complex; first, biotin carboxylase catalyzes the carboxylation of the carrier protein and then the transcarboxylase transfers the carboxyl group to form malonyl-CoA.</text>
</comment>
<reference evidence="10" key="1">
    <citation type="journal article" date="2015" name="MBio">
        <title>Genome-Resolved Metagenomic Analysis Reveals Roles for Candidate Phyla and Other Microbial Community Members in Biogeochemical Transformations in Oil Reservoirs.</title>
        <authorList>
            <person name="Hu P."/>
            <person name="Tom L."/>
            <person name="Singh A."/>
            <person name="Thomas B.C."/>
            <person name="Baker B.J."/>
            <person name="Piceno Y.M."/>
            <person name="Andersen G.L."/>
            <person name="Banfield J.F."/>
        </authorList>
    </citation>
    <scope>NUCLEOTIDE SEQUENCE [LARGE SCALE GENOMIC DNA]</scope>
</reference>
<evidence type="ECO:0000313" key="10">
    <source>
        <dbReference type="Proteomes" id="UP000053326"/>
    </source>
</evidence>
<evidence type="ECO:0000256" key="3">
    <source>
        <dbReference type="ARBA" id="ARBA00022741"/>
    </source>
</evidence>
<dbReference type="InterPro" id="IPR005479">
    <property type="entry name" value="CPAse_ATP-bd"/>
</dbReference>
<dbReference type="InterPro" id="IPR005481">
    <property type="entry name" value="BC-like_N"/>
</dbReference>
<dbReference type="EMBL" id="LGFO01000111">
    <property type="protein sequence ID" value="KUK36349.1"/>
    <property type="molecule type" value="Genomic_DNA"/>
</dbReference>
<dbReference type="FunFam" id="3.30.1490.20:FF:000018">
    <property type="entry name" value="Biotin carboxylase"/>
    <property type="match status" value="1"/>
</dbReference>
<evidence type="ECO:0000313" key="9">
    <source>
        <dbReference type="EMBL" id="KUK36349.1"/>
    </source>
</evidence>
<proteinExistence type="predicted"/>
<dbReference type="SUPFAM" id="SSF52440">
    <property type="entry name" value="PreATP-grasp domain"/>
    <property type="match status" value="1"/>
</dbReference>
<dbReference type="PANTHER" id="PTHR48095:SF2">
    <property type="entry name" value="BIOTIN CARBOXYLASE, CHLOROPLASTIC"/>
    <property type="match status" value="1"/>
</dbReference>
<dbReference type="Pfam" id="PF00289">
    <property type="entry name" value="Biotin_carb_N"/>
    <property type="match status" value="1"/>
</dbReference>
<evidence type="ECO:0000256" key="4">
    <source>
        <dbReference type="ARBA" id="ARBA00022840"/>
    </source>
</evidence>
<keyword evidence="5" id="KW-0092">Biotin</keyword>
<dbReference type="Gene3D" id="3.30.470.20">
    <property type="entry name" value="ATP-grasp fold, B domain"/>
    <property type="match status" value="1"/>
</dbReference>
<dbReference type="PANTHER" id="PTHR48095">
    <property type="entry name" value="PYRUVATE CARBOXYLASE SUBUNIT A"/>
    <property type="match status" value="1"/>
</dbReference>
<dbReference type="SUPFAM" id="SSF56059">
    <property type="entry name" value="Glutathione synthetase ATP-binding domain-like"/>
    <property type="match status" value="1"/>
</dbReference>
<dbReference type="PROSITE" id="PS50975">
    <property type="entry name" value="ATP_GRASP"/>
    <property type="match status" value="1"/>
</dbReference>
<evidence type="ECO:0000256" key="2">
    <source>
        <dbReference type="ARBA" id="ARBA00022598"/>
    </source>
</evidence>
<dbReference type="GO" id="GO:0005524">
    <property type="term" value="F:ATP binding"/>
    <property type="evidence" value="ECO:0007669"/>
    <property type="project" value="UniProtKB-UniRule"/>
</dbReference>
<feature type="domain" description="ATP-grasp" evidence="7">
    <location>
        <begin position="120"/>
        <end position="217"/>
    </location>
</feature>
<evidence type="ECO:0000256" key="5">
    <source>
        <dbReference type="ARBA" id="ARBA00023267"/>
    </source>
</evidence>
<sequence length="251" mass="26945">MFKKILVANRGEIAVRIIRACREMGIKTVAVYSEADRDSLHVSLADETVCIGGPQPAQSYLNIPNIISAAEGRGADAIHPGYGFLAENPYFAEVCEGRGIKFIGPPASAITEMGAKARARQLMVEAGVPVVPGSSGLLDENLDISAVAAEIGYPVMIKASAGGGGRGMRIARNQEELETALITARQEAEAAFGDGSLYLEKLIERPRHIEIQILADEYGHVVHLGERDCSIQRRNQKLVEETPSPAITPEL</sequence>
<dbReference type="InterPro" id="IPR011761">
    <property type="entry name" value="ATP-grasp"/>
</dbReference>
<accession>A0A101FG00</accession>
<dbReference type="InterPro" id="IPR016185">
    <property type="entry name" value="PreATP-grasp_dom_sf"/>
</dbReference>
<dbReference type="GO" id="GO:0046872">
    <property type="term" value="F:metal ion binding"/>
    <property type="evidence" value="ECO:0007669"/>
    <property type="project" value="InterPro"/>
</dbReference>
<keyword evidence="2" id="KW-0436">Ligase</keyword>
<dbReference type="PROSITE" id="PS00866">
    <property type="entry name" value="CPSASE_1"/>
    <property type="match status" value="1"/>
</dbReference>
<gene>
    <name evidence="9" type="ORF">XD66_0939</name>
</gene>
<evidence type="ECO:0000256" key="1">
    <source>
        <dbReference type="ARBA" id="ARBA00003761"/>
    </source>
</evidence>
<protein>
    <submittedName>
        <fullName evidence="9">Acetyl-CoA carboxylase biotin carboxylase subunit AccC</fullName>
    </submittedName>
</protein>